<organism evidence="1 2">
    <name type="scientific">Saccharomyces eubayanus</name>
    <name type="common">Yeast</name>
    <dbReference type="NCBI Taxonomy" id="1080349"/>
    <lineage>
        <taxon>Eukaryota</taxon>
        <taxon>Fungi</taxon>
        <taxon>Dikarya</taxon>
        <taxon>Ascomycota</taxon>
        <taxon>Saccharomycotina</taxon>
        <taxon>Saccharomycetes</taxon>
        <taxon>Saccharomycetales</taxon>
        <taxon>Saccharomycetaceae</taxon>
        <taxon>Saccharomyces</taxon>
    </lineage>
</organism>
<dbReference type="Gene3D" id="3.30.230.130">
    <property type="entry name" value="Cullin, Chain C, Domain 2"/>
    <property type="match status" value="1"/>
</dbReference>
<evidence type="ECO:0008006" key="3">
    <source>
        <dbReference type="Google" id="ProtNLM"/>
    </source>
</evidence>
<evidence type="ECO:0000313" key="2">
    <source>
        <dbReference type="Proteomes" id="UP001152964"/>
    </source>
</evidence>
<keyword evidence="2" id="KW-1185">Reference proteome</keyword>
<dbReference type="SUPFAM" id="SSF75632">
    <property type="entry name" value="Cullin homology domain"/>
    <property type="match status" value="1"/>
</dbReference>
<name>A0ABN8VPX6_SACEU</name>
<dbReference type="InterPro" id="IPR036317">
    <property type="entry name" value="Cullin_homology_sf"/>
</dbReference>
<reference evidence="1" key="1">
    <citation type="submission" date="2022-08" db="EMBL/GenBank/DDBJ databases">
        <authorList>
            <person name="Byrne P K."/>
        </authorList>
    </citation>
    <scope>NUCLEOTIDE SEQUENCE</scope>
    <source>
        <strain evidence="1">UCD650</strain>
    </source>
</reference>
<dbReference type="Proteomes" id="UP001152964">
    <property type="component" value="Chromosome 4"/>
</dbReference>
<dbReference type="EMBL" id="OX291494">
    <property type="protein sequence ID" value="CAI1933251.1"/>
    <property type="molecule type" value="Genomic_DNA"/>
</dbReference>
<accession>A0ABN8VPX6</accession>
<proteinExistence type="predicted"/>
<protein>
    <recommendedName>
        <fullName evidence="3">Cullin family profile domain-containing protein</fullName>
    </recommendedName>
</protein>
<gene>
    <name evidence="1" type="primary">U6500D04650</name>
    <name evidence="1" type="ORF">SEUBUCD650_0D04650</name>
</gene>
<evidence type="ECO:0000313" key="1">
    <source>
        <dbReference type="EMBL" id="CAI1933251.1"/>
    </source>
</evidence>
<sequence>MRKAKLKKGHEMYTKINAEAIFKVKKKSKYQVGSKSFSLLMSIQDTVAKYTDVVHNLSINYSNRLVIKSEKLAQVIANSKSPMQFDHSAFDGQTVIYKCIKKELFLSLKTLFSKVTPKTDIQLFLYPYYIYQSHFQALGGQIKRYCGVKKYDELKFAAISHLETGVGNNYLTLLAIWVVSLDEFIRKEQRYSDDRGSDFQIFYKLMVEYSSWKWASDSKRQYQFMSQFQAKPKECLKKFYECYDLQNSVDPLVELIQPWERAVFAANIIDSFTGEETRISGAELFWTFRNLVFSSISSFALRLSDLQSIFNAFKPYGKATLVQDFAHVRSLKWRKDETIERLVRALIFNDMFPYFTLEQKEKFENGILFLRLLRKNFQESIIGIKDFHVQVMKYLNSQLKNNYNLLLMTSNNQDAIKNLHMVPDFLENDNKIKVSLSSSDGYTHTAENKEPLGQHKFYPKIYSIEQNPIFDTYDTYESHKIYAIVSLLRYYLPENRKFFQTYYLPSLFKRILYYNTKFPNLYLMKNCLERSIIESLTMLDPSLVNTINNLVQSSIESLQNVTLTTDNKTPSSVILLPQKDFKSLCEVNKGFNEPFWPNDSYANSWPDLANKHMERGQILHDTFAFHIFEIELPIIVDGTKNTHLKLVSNMCTASILFLYNETDYLPFATIQEKLGVLPSSKRNEILLNNLNRLVKLKLLLVTEDKEGQKVYTFNLNYENTGQNTSRIRLI</sequence>